<proteinExistence type="predicted"/>
<protein>
    <submittedName>
        <fullName evidence="1">Uncharacterized protein</fullName>
    </submittedName>
</protein>
<gene>
    <name evidence="1" type="ORF">BC670_1635</name>
</gene>
<reference evidence="1 2" key="1">
    <citation type="submission" date="2019-06" db="EMBL/GenBank/DDBJ databases">
        <title>Genomic Encyclopedia of Archaeal and Bacterial Type Strains, Phase II (KMG-II): from individual species to whole genera.</title>
        <authorList>
            <person name="Goeker M."/>
        </authorList>
    </citation>
    <scope>NUCLEOTIDE SEQUENCE [LARGE SCALE GENOMIC DNA]</scope>
    <source>
        <strain evidence="1 2">DSM 24789</strain>
    </source>
</reference>
<accession>A0A543G3V8</accession>
<comment type="caution">
    <text evidence="1">The sequence shown here is derived from an EMBL/GenBank/DDBJ whole genome shotgun (WGS) entry which is preliminary data.</text>
</comment>
<evidence type="ECO:0000313" key="1">
    <source>
        <dbReference type="EMBL" id="TQM40727.1"/>
    </source>
</evidence>
<dbReference type="AlphaFoldDB" id="A0A543G3V8"/>
<dbReference type="EMBL" id="VFPJ01000001">
    <property type="protein sequence ID" value="TQM40727.1"/>
    <property type="molecule type" value="Genomic_DNA"/>
</dbReference>
<sequence>MNVFFIYILFTFFSCQVNKNEDNYILYKCFDEYQMKGLFKIDDIDNYQGRYFVKVLTTEDSIVLIKMQKKLITENKTIEKTIYFNKKGHWEILNKDKNSGNNKIFNEITYFHNKIIFNDTIYNYNYNLIKGKYAGGCITYSTKQKSFFCHDCGIDDIRNNFNIESAKKFIKECNNKEIFSKKYRKDGMFIYYEDGTISDVISFHFGYFDSDENLNESFIDGY</sequence>
<dbReference type="Proteomes" id="UP000320773">
    <property type="component" value="Unassembled WGS sequence"/>
</dbReference>
<organism evidence="1 2">
    <name type="scientific">Flavobacterium branchiophilum</name>
    <dbReference type="NCBI Taxonomy" id="55197"/>
    <lineage>
        <taxon>Bacteria</taxon>
        <taxon>Pseudomonadati</taxon>
        <taxon>Bacteroidota</taxon>
        <taxon>Flavobacteriia</taxon>
        <taxon>Flavobacteriales</taxon>
        <taxon>Flavobacteriaceae</taxon>
        <taxon>Flavobacterium</taxon>
    </lineage>
</organism>
<name>A0A543G3V8_9FLAO</name>
<evidence type="ECO:0000313" key="2">
    <source>
        <dbReference type="Proteomes" id="UP000320773"/>
    </source>
</evidence>